<evidence type="ECO:0000313" key="7">
    <source>
        <dbReference type="Proteomes" id="UP001437460"/>
    </source>
</evidence>
<dbReference type="InterPro" id="IPR043795">
    <property type="entry name" value="N-alpha-Ac-DABA-like"/>
</dbReference>
<keyword evidence="2" id="KW-0479">Metal-binding</keyword>
<gene>
    <name evidence="6" type="ORF">WMO41_11050</name>
</gene>
<comment type="caution">
    <text evidence="6">The sequence shown here is derived from an EMBL/GenBank/DDBJ whole genome shotgun (WGS) entry which is preliminary data.</text>
</comment>
<dbReference type="InterPro" id="IPR053138">
    <property type="entry name" value="N-alpha-Ac-DABA_deacetylase"/>
</dbReference>
<evidence type="ECO:0000256" key="2">
    <source>
        <dbReference type="ARBA" id="ARBA00022723"/>
    </source>
</evidence>
<dbReference type="InterPro" id="IPR055438">
    <property type="entry name" value="AstE_AspA_cat"/>
</dbReference>
<sequence length="315" mass="33765">MRLSDFKAGSGVKQTLPLPVTSPFPIEMTVVCGCRPGKTLVVTAGVHGCEYVGIEALNRLKRELEPAALSGRVILLPLVNPEGFYHGSKQTIPADGQNLNRMFPGKSDGTFSSQLARVLEETLYPEANFLMDLHGGDVNEALTPLVFFPASVPESLSATASASARALSIPYRVASTAKNGLYSWAAQCGIPALLVERGERGLWSEKEVAACRENVYELMRHLGILNAASVSPCLQQAEIRRAVYEEAPADGFWYPAVSAAGQKLKQGALLGALKDSYGNEIARYTAPFDGVVLYYTLSLGVKSGDPLIAYGKPSL</sequence>
<dbReference type="CDD" id="cd06254">
    <property type="entry name" value="M14_ASTE_ASPA-like"/>
    <property type="match status" value="1"/>
</dbReference>
<dbReference type="Pfam" id="PF24827">
    <property type="entry name" value="AstE_AspA_cat"/>
    <property type="match status" value="1"/>
</dbReference>
<dbReference type="PIRSF" id="PIRSF039012">
    <property type="entry name" value="ASP"/>
    <property type="match status" value="1"/>
</dbReference>
<dbReference type="PANTHER" id="PTHR37326:SF1">
    <property type="entry name" value="BLL3975 PROTEIN"/>
    <property type="match status" value="1"/>
</dbReference>
<dbReference type="EMBL" id="JBBMFJ010000023">
    <property type="protein sequence ID" value="MEQ2563692.1"/>
    <property type="molecule type" value="Genomic_DNA"/>
</dbReference>
<proteinExistence type="predicted"/>
<dbReference type="Gene3D" id="3.40.630.10">
    <property type="entry name" value="Zn peptidases"/>
    <property type="match status" value="1"/>
</dbReference>
<evidence type="ECO:0000256" key="1">
    <source>
        <dbReference type="ARBA" id="ARBA00001947"/>
    </source>
</evidence>
<dbReference type="PANTHER" id="PTHR37326">
    <property type="entry name" value="BLL3975 PROTEIN"/>
    <property type="match status" value="1"/>
</dbReference>
<evidence type="ECO:0000259" key="5">
    <source>
        <dbReference type="Pfam" id="PF24827"/>
    </source>
</evidence>
<dbReference type="RefSeq" id="WP_349229803.1">
    <property type="nucleotide sequence ID" value="NZ_JBBMFJ010000023.1"/>
</dbReference>
<organism evidence="6 7">
    <name type="scientific">Ventrimonas faecis</name>
    <dbReference type="NCBI Taxonomy" id="3133170"/>
    <lineage>
        <taxon>Bacteria</taxon>
        <taxon>Bacillati</taxon>
        <taxon>Bacillota</taxon>
        <taxon>Clostridia</taxon>
        <taxon>Lachnospirales</taxon>
        <taxon>Lachnospiraceae</taxon>
        <taxon>Ventrimonas</taxon>
    </lineage>
</organism>
<comment type="cofactor">
    <cofactor evidence="1">
        <name>Zn(2+)</name>
        <dbReference type="ChEBI" id="CHEBI:29105"/>
    </cofactor>
</comment>
<reference evidence="6 7" key="1">
    <citation type="submission" date="2024-03" db="EMBL/GenBank/DDBJ databases">
        <title>Human intestinal bacterial collection.</title>
        <authorList>
            <person name="Pauvert C."/>
            <person name="Hitch T.C.A."/>
            <person name="Clavel T."/>
        </authorList>
    </citation>
    <scope>NUCLEOTIDE SEQUENCE [LARGE SCALE GENOMIC DNA]</scope>
    <source>
        <strain evidence="6 7">CLA-AP-H27</strain>
    </source>
</reference>
<accession>A0ABV1HMZ1</accession>
<name>A0ABV1HMZ1_9FIRM</name>
<evidence type="ECO:0000256" key="3">
    <source>
        <dbReference type="ARBA" id="ARBA00022801"/>
    </source>
</evidence>
<dbReference type="SUPFAM" id="SSF53187">
    <property type="entry name" value="Zn-dependent exopeptidases"/>
    <property type="match status" value="1"/>
</dbReference>
<keyword evidence="3" id="KW-0378">Hydrolase</keyword>
<keyword evidence="7" id="KW-1185">Reference proteome</keyword>
<keyword evidence="4" id="KW-0862">Zinc</keyword>
<evidence type="ECO:0000313" key="6">
    <source>
        <dbReference type="EMBL" id="MEQ2563692.1"/>
    </source>
</evidence>
<evidence type="ECO:0000256" key="4">
    <source>
        <dbReference type="ARBA" id="ARBA00022833"/>
    </source>
</evidence>
<protein>
    <submittedName>
        <fullName evidence="6">M14 family metallopeptidase</fullName>
    </submittedName>
</protein>
<feature type="domain" description="Succinylglutamate desuccinylase/Aspartoacylase catalytic" evidence="5">
    <location>
        <begin position="36"/>
        <end position="222"/>
    </location>
</feature>
<dbReference type="Proteomes" id="UP001437460">
    <property type="component" value="Unassembled WGS sequence"/>
</dbReference>